<dbReference type="GO" id="GO:0006811">
    <property type="term" value="P:monoatomic ion transport"/>
    <property type="evidence" value="ECO:0007669"/>
    <property type="project" value="UniProtKB-KW"/>
</dbReference>
<evidence type="ECO:0000256" key="4">
    <source>
        <dbReference type="ARBA" id="ARBA00022692"/>
    </source>
</evidence>
<dbReference type="Pfam" id="PF00593">
    <property type="entry name" value="TonB_dep_Rec_b-barrel"/>
    <property type="match status" value="1"/>
</dbReference>
<keyword evidence="5 13" id="KW-0732">Signal</keyword>
<evidence type="ECO:0000259" key="15">
    <source>
        <dbReference type="Pfam" id="PF07715"/>
    </source>
</evidence>
<feature type="domain" description="TonB-dependent receptor-like beta-barrel" evidence="14">
    <location>
        <begin position="240"/>
        <end position="613"/>
    </location>
</feature>
<feature type="signal peptide" evidence="13">
    <location>
        <begin position="1"/>
        <end position="31"/>
    </location>
</feature>
<keyword evidence="2 11" id="KW-0813">Transport</keyword>
<keyword evidence="17" id="KW-1185">Reference proteome</keyword>
<dbReference type="Pfam" id="PF07715">
    <property type="entry name" value="Plug"/>
    <property type="match status" value="1"/>
</dbReference>
<keyword evidence="6" id="KW-0406">Ion transport</keyword>
<name>A0A7H0FZ39_9GAMM</name>
<dbReference type="KEGG" id="lsx:H8B22_03520"/>
<accession>A0A7H0FZ39</accession>
<dbReference type="PANTHER" id="PTHR30069">
    <property type="entry name" value="TONB-DEPENDENT OUTER MEMBRANE RECEPTOR"/>
    <property type="match status" value="1"/>
</dbReference>
<evidence type="ECO:0000256" key="3">
    <source>
        <dbReference type="ARBA" id="ARBA00022452"/>
    </source>
</evidence>
<evidence type="ECO:0000256" key="5">
    <source>
        <dbReference type="ARBA" id="ARBA00022729"/>
    </source>
</evidence>
<dbReference type="RefSeq" id="WP_187712741.1">
    <property type="nucleotide sequence ID" value="NZ_CP060820.1"/>
</dbReference>
<keyword evidence="8" id="KW-0626">Porin</keyword>
<dbReference type="GO" id="GO:0009279">
    <property type="term" value="C:cell outer membrane"/>
    <property type="evidence" value="ECO:0007669"/>
    <property type="project" value="UniProtKB-SubCell"/>
</dbReference>
<comment type="similarity">
    <text evidence="11 12">Belongs to the TonB-dependent receptor family.</text>
</comment>
<evidence type="ECO:0000256" key="10">
    <source>
        <dbReference type="ARBA" id="ARBA00023237"/>
    </source>
</evidence>
<keyword evidence="16" id="KW-0675">Receptor</keyword>
<evidence type="ECO:0000256" key="2">
    <source>
        <dbReference type="ARBA" id="ARBA00022448"/>
    </source>
</evidence>
<dbReference type="InterPro" id="IPR037066">
    <property type="entry name" value="Plug_dom_sf"/>
</dbReference>
<evidence type="ECO:0000313" key="17">
    <source>
        <dbReference type="Proteomes" id="UP000516018"/>
    </source>
</evidence>
<evidence type="ECO:0000256" key="6">
    <source>
        <dbReference type="ARBA" id="ARBA00023065"/>
    </source>
</evidence>
<evidence type="ECO:0000256" key="12">
    <source>
        <dbReference type="RuleBase" id="RU003357"/>
    </source>
</evidence>
<gene>
    <name evidence="16" type="primary">btuB</name>
    <name evidence="16" type="ORF">H8B22_03520</name>
</gene>
<evidence type="ECO:0000256" key="13">
    <source>
        <dbReference type="SAM" id="SignalP"/>
    </source>
</evidence>
<dbReference type="GO" id="GO:0015420">
    <property type="term" value="F:ABC-type vitamin B12 transporter activity"/>
    <property type="evidence" value="ECO:0007669"/>
    <property type="project" value="InterPro"/>
</dbReference>
<dbReference type="EMBL" id="CP060820">
    <property type="protein sequence ID" value="QNP41305.1"/>
    <property type="molecule type" value="Genomic_DNA"/>
</dbReference>
<keyword evidence="10 11" id="KW-0998">Cell outer membrane</keyword>
<reference evidence="16 17" key="1">
    <citation type="submission" date="2020-08" db="EMBL/GenBank/DDBJ databases">
        <title>Lysobacter sp. II4 sp. nov., isolated from soil.</title>
        <authorList>
            <person name="Woo C.Y."/>
            <person name="Kim J."/>
        </authorList>
    </citation>
    <scope>NUCLEOTIDE SEQUENCE [LARGE SCALE GENOMIC DNA]</scope>
    <source>
        <strain evidence="16 17">II4</strain>
    </source>
</reference>
<dbReference type="InterPro" id="IPR012910">
    <property type="entry name" value="Plug_dom"/>
</dbReference>
<keyword evidence="9 11" id="KW-0472">Membrane</keyword>
<dbReference type="InterPro" id="IPR039426">
    <property type="entry name" value="TonB-dep_rcpt-like"/>
</dbReference>
<protein>
    <submittedName>
        <fullName evidence="16">TonB-dependent vitamin B12 receptor</fullName>
    </submittedName>
</protein>
<organism evidence="16 17">
    <name type="scientific">Agrilutibacter terrestris</name>
    <dbReference type="NCBI Taxonomy" id="2865112"/>
    <lineage>
        <taxon>Bacteria</taxon>
        <taxon>Pseudomonadati</taxon>
        <taxon>Pseudomonadota</taxon>
        <taxon>Gammaproteobacteria</taxon>
        <taxon>Lysobacterales</taxon>
        <taxon>Lysobacteraceae</taxon>
        <taxon>Agrilutibacter</taxon>
    </lineage>
</organism>
<evidence type="ECO:0000313" key="16">
    <source>
        <dbReference type="EMBL" id="QNP41305.1"/>
    </source>
</evidence>
<evidence type="ECO:0000256" key="8">
    <source>
        <dbReference type="ARBA" id="ARBA00023114"/>
    </source>
</evidence>
<dbReference type="PROSITE" id="PS52016">
    <property type="entry name" value="TONB_DEPENDENT_REC_3"/>
    <property type="match status" value="1"/>
</dbReference>
<comment type="subcellular location">
    <subcellularLocation>
        <location evidence="1 11">Cell outer membrane</location>
        <topology evidence="1 11">Multi-pass membrane protein</topology>
    </subcellularLocation>
</comment>
<evidence type="ECO:0000256" key="11">
    <source>
        <dbReference type="PROSITE-ProRule" id="PRU01360"/>
    </source>
</evidence>
<dbReference type="InterPro" id="IPR036942">
    <property type="entry name" value="Beta-barrel_TonB_sf"/>
</dbReference>
<dbReference type="PANTHER" id="PTHR30069:SF53">
    <property type="entry name" value="COLICIN I RECEPTOR-RELATED"/>
    <property type="match status" value="1"/>
</dbReference>
<keyword evidence="3 11" id="KW-1134">Transmembrane beta strand</keyword>
<dbReference type="GO" id="GO:0046930">
    <property type="term" value="C:pore complex"/>
    <property type="evidence" value="ECO:0007669"/>
    <property type="project" value="UniProtKB-KW"/>
</dbReference>
<dbReference type="AlphaFoldDB" id="A0A7H0FZ39"/>
<dbReference type="NCBIfam" id="TIGR01779">
    <property type="entry name" value="TonB-B12"/>
    <property type="match status" value="1"/>
</dbReference>
<dbReference type="Gene3D" id="2.40.170.20">
    <property type="entry name" value="TonB-dependent receptor, beta-barrel domain"/>
    <property type="match status" value="1"/>
</dbReference>
<dbReference type="CDD" id="cd01347">
    <property type="entry name" value="ligand_gated_channel"/>
    <property type="match status" value="1"/>
</dbReference>
<keyword evidence="4 11" id="KW-0812">Transmembrane</keyword>
<dbReference type="InterPro" id="IPR010101">
    <property type="entry name" value="B12_transptr_BtuB"/>
</dbReference>
<evidence type="ECO:0000256" key="1">
    <source>
        <dbReference type="ARBA" id="ARBA00004571"/>
    </source>
</evidence>
<dbReference type="Proteomes" id="UP000516018">
    <property type="component" value="Chromosome"/>
</dbReference>
<keyword evidence="7 12" id="KW-0798">TonB box</keyword>
<evidence type="ECO:0000259" key="14">
    <source>
        <dbReference type="Pfam" id="PF00593"/>
    </source>
</evidence>
<proteinExistence type="inferred from homology"/>
<dbReference type="Gene3D" id="2.170.130.10">
    <property type="entry name" value="TonB-dependent receptor, plug domain"/>
    <property type="match status" value="1"/>
</dbReference>
<feature type="domain" description="TonB-dependent receptor plug" evidence="15">
    <location>
        <begin position="57"/>
        <end position="162"/>
    </location>
</feature>
<evidence type="ECO:0000256" key="9">
    <source>
        <dbReference type="ARBA" id="ARBA00023136"/>
    </source>
</evidence>
<dbReference type="InterPro" id="IPR000531">
    <property type="entry name" value="Beta-barrel_TonB"/>
</dbReference>
<dbReference type="GO" id="GO:0015288">
    <property type="term" value="F:porin activity"/>
    <property type="evidence" value="ECO:0007669"/>
    <property type="project" value="UniProtKB-KW"/>
</dbReference>
<sequence length="641" mass="69354">MQRSLQHRISRAPRRALLATGLLCAIAPAFAAETAAPDATDLDDVVVTATRTAQTQDATLAAIDVITRADIERLQPRSLPDLLRSAQGVGIGNSGGAGKLSSAYVRGTNAGHVLVLVDGLQVGSATAGTAALQDLPVEQIERIEIVRGPFSSLYGSEAIGGVIQVFTRRPQSAFAPTFSVAGGNYATYKASAGVSGRSGDGWYALNLAHDTTDGINACRPSPLGPFGYTGGCFTDEPDRDGYTNNSVSVRGGYRFGQLDVELKALRAEGENEYDGNYADPFFPSPNESKVVQQVAGARARYRAGDAATFTLNLGQSLDRSRDFGEGVFFSLFETRRDQGSLQADVVARGGTWSAGFDWSRDQVDSTVGFAVDERTNRALFGQWQQTFGAHSLQASVRRDDNSQFGGETTGSALWGWDFTPALRLTASYGTAFKAPTFNDLYYPLFDNPELQPETSRSAELGLRGKHGWGGWSVNAFQTRIEDLIVFDWMTTDANHPFGMPINVGEARIRGVELSGNTTLAGWDLRGSASWLDPRSESAPSDGNLLPRRARRSGRLDADRSFGRFSVGASVTGASRRFDELANIAELGGYATTDLRAAYRFGTDWNLALSVNNVFDKSYETVRYFNQLGRNYLLTLRYQPAE</sequence>
<feature type="chain" id="PRO_5028980523" evidence="13">
    <location>
        <begin position="32"/>
        <end position="641"/>
    </location>
</feature>
<dbReference type="SUPFAM" id="SSF56935">
    <property type="entry name" value="Porins"/>
    <property type="match status" value="1"/>
</dbReference>
<evidence type="ECO:0000256" key="7">
    <source>
        <dbReference type="ARBA" id="ARBA00023077"/>
    </source>
</evidence>